<dbReference type="GO" id="GO:0016829">
    <property type="term" value="F:lyase activity"/>
    <property type="evidence" value="ECO:0007669"/>
    <property type="project" value="UniProtKB-KW"/>
</dbReference>
<keyword evidence="1" id="KW-0732">Signal</keyword>
<dbReference type="RefSeq" id="WP_096300712.1">
    <property type="nucleotide sequence ID" value="NZ_CP023406.1"/>
</dbReference>
<dbReference type="Proteomes" id="UP000218968">
    <property type="component" value="Chromosome"/>
</dbReference>
<evidence type="ECO:0000313" key="2">
    <source>
        <dbReference type="EMBL" id="ATD68914.1"/>
    </source>
</evidence>
<name>A0A290XID6_9GAMM</name>
<dbReference type="NCBIfam" id="TIGR02474">
    <property type="entry name" value="pec_lyase"/>
    <property type="match status" value="1"/>
</dbReference>
<organism evidence="2 3">
    <name type="scientific">Luteimonas chenhongjianii</name>
    <dbReference type="NCBI Taxonomy" id="2006110"/>
    <lineage>
        <taxon>Bacteria</taxon>
        <taxon>Pseudomonadati</taxon>
        <taxon>Pseudomonadota</taxon>
        <taxon>Gammaproteobacteria</taxon>
        <taxon>Lysobacterales</taxon>
        <taxon>Lysobacteraceae</taxon>
        <taxon>Luteimonas</taxon>
    </lineage>
</organism>
<dbReference type="Pfam" id="PF09492">
    <property type="entry name" value="Pec_lyase"/>
    <property type="match status" value="1"/>
</dbReference>
<proteinExistence type="predicted"/>
<keyword evidence="3" id="KW-1185">Reference proteome</keyword>
<gene>
    <name evidence="2" type="primary">pelA</name>
    <name evidence="2" type="ORF">CNR27_14570</name>
</gene>
<dbReference type="EMBL" id="CP023406">
    <property type="protein sequence ID" value="ATD68914.1"/>
    <property type="molecule type" value="Genomic_DNA"/>
</dbReference>
<evidence type="ECO:0000313" key="3">
    <source>
        <dbReference type="Proteomes" id="UP000218968"/>
    </source>
</evidence>
<dbReference type="InterPro" id="IPR012669">
    <property type="entry name" value="Pectate_lyase"/>
</dbReference>
<accession>A0A290XID6</accession>
<sequence>MPGLRFPVLQLASICLLSGLLASTSVFASEPDPVAERMLQAQTASGGWPKHLAGKAVDYARPFDAAASAALARSGRPDDATIDNDATTREIVHLAGALQRSGDSRYRDAALRGVDYLLAAQYANGGWPQFHPDRSGYRAQVTFNDDAMTQVVGLLQDIAEGRGDVAGLAPLRGEAARAAVDRAIALIVSLQVRIDGVPTIWAAQYDETTLVPATARKYEPPSLASGESVAIVRLLMRQPAPSPAIIDAIERACTWFGAHALTDIAIERDEASEGRPRDVRLIARPGARLWARFYDLERQQPLLVDRSGDIVASLADMSHERRTGYAWYGVWPARLLDQDLPAWRQRLATAHASAWHR</sequence>
<dbReference type="Gene3D" id="1.50.10.20">
    <property type="match status" value="1"/>
</dbReference>
<keyword evidence="2" id="KW-0456">Lyase</keyword>
<dbReference type="KEGG" id="lum:CNR27_14570"/>
<feature type="chain" id="PRO_5012516204" evidence="1">
    <location>
        <begin position="29"/>
        <end position="357"/>
    </location>
</feature>
<protein>
    <submittedName>
        <fullName evidence="2">Pectate lyase</fullName>
    </submittedName>
</protein>
<dbReference type="OrthoDB" id="9804686at2"/>
<dbReference type="AlphaFoldDB" id="A0A290XID6"/>
<evidence type="ECO:0000256" key="1">
    <source>
        <dbReference type="SAM" id="SignalP"/>
    </source>
</evidence>
<dbReference type="SUPFAM" id="SSF81853">
    <property type="entry name" value="Family 10 polysaccharide lyase"/>
    <property type="match status" value="1"/>
</dbReference>
<feature type="signal peptide" evidence="1">
    <location>
        <begin position="1"/>
        <end position="28"/>
    </location>
</feature>
<reference evidence="3" key="1">
    <citation type="submission" date="2017-09" db="EMBL/GenBank/DDBJ databases">
        <title>Luteimonas liuhanmingii sp.nov., isolated from the intestinal contents of Tibetan Plateau Pika in Yushu, Qinghai Province, China.</title>
        <authorList>
            <person name="Gui Z."/>
        </authorList>
    </citation>
    <scope>NUCLEOTIDE SEQUENCE [LARGE SCALE GENOMIC DNA]</scope>
    <source>
        <strain evidence="3">100111</strain>
    </source>
</reference>